<dbReference type="RefSeq" id="WP_319047960.1">
    <property type="nucleotide sequence ID" value="NZ_JAUQUR010000002.1"/>
</dbReference>
<dbReference type="AlphaFoldDB" id="A0AAW9DAR9"/>
<reference evidence="1" key="2">
    <citation type="submission" date="2023-07" db="EMBL/GenBank/DDBJ databases">
        <authorList>
            <person name="Zhang M."/>
            <person name="Zhou G."/>
        </authorList>
    </citation>
    <scope>NUCLEOTIDE SEQUENCE</scope>
    <source>
        <strain evidence="1">BJSY19SF1-2</strain>
    </source>
</reference>
<comment type="caution">
    <text evidence="1">The sequence shown here is derived from an EMBL/GenBank/DDBJ whole genome shotgun (WGS) entry which is preliminary data.</text>
</comment>
<organism evidence="1 2">
    <name type="scientific">Aliarcobacter skirrowii</name>
    <dbReference type="NCBI Taxonomy" id="28200"/>
    <lineage>
        <taxon>Bacteria</taxon>
        <taxon>Pseudomonadati</taxon>
        <taxon>Campylobacterota</taxon>
        <taxon>Epsilonproteobacteria</taxon>
        <taxon>Campylobacterales</taxon>
        <taxon>Arcobacteraceae</taxon>
        <taxon>Aliarcobacter</taxon>
    </lineage>
</organism>
<evidence type="ECO:0000313" key="1">
    <source>
        <dbReference type="EMBL" id="MDX4069231.1"/>
    </source>
</evidence>
<accession>A0AAW9DAR9</accession>
<evidence type="ECO:0000313" key="2">
    <source>
        <dbReference type="Proteomes" id="UP001283691"/>
    </source>
</evidence>
<proteinExistence type="predicted"/>
<dbReference type="EMBL" id="JAUQUR010000002">
    <property type="protein sequence ID" value="MDX4069231.1"/>
    <property type="molecule type" value="Genomic_DNA"/>
</dbReference>
<dbReference type="Proteomes" id="UP001283691">
    <property type="component" value="Unassembled WGS sequence"/>
</dbReference>
<protein>
    <submittedName>
        <fullName evidence="1">Uncharacterized protein</fullName>
    </submittedName>
</protein>
<name>A0AAW9DAR9_9BACT</name>
<reference evidence="1" key="1">
    <citation type="journal article" date="2023" name="Front. Microbiol.">
        <title>Genomic diversity and taxonomic marker for Arcobacter species.</title>
        <authorList>
            <person name="Zhou G."/>
            <person name="Gu Y."/>
            <person name="Wang H."/>
            <person name="Chen X."/>
            <person name="Zhang X."/>
            <person name="Shao Z."/>
            <person name="Yan X."/>
            <person name="Zhang J."/>
            <person name="Zhang M."/>
        </authorList>
    </citation>
    <scope>NUCLEOTIDE SEQUENCE</scope>
    <source>
        <strain evidence="1">BJSY19SF1-2</strain>
    </source>
</reference>
<sequence length="59" mass="7181">MYFTNYENISKNKFILRESLKNYLATLDLNNVDKVTDILIKNNNLKDIESLWNEFYKKF</sequence>
<gene>
    <name evidence="1" type="ORF">Q6A80_05770</name>
</gene>